<proteinExistence type="predicted"/>
<evidence type="ECO:0000313" key="2">
    <source>
        <dbReference type="Proteomes" id="UP000008332"/>
    </source>
</evidence>
<dbReference type="EMBL" id="CP000267">
    <property type="protein sequence ID" value="ABD70768.1"/>
    <property type="molecule type" value="Genomic_DNA"/>
</dbReference>
<protein>
    <submittedName>
        <fullName evidence="1">Uncharacterized protein</fullName>
    </submittedName>
</protein>
<gene>
    <name evidence="1" type="ordered locus">Rfer_3058</name>
</gene>
<sequence length="123" mass="12944">MVKMTACSKDSIVTSKNSQPAFDSNLARLARICTELAGARPGPVDADERHAALNVQIALAELGQDVSLEVAAEVWRHRSNSVLAGWLSGAETIASAKEALFSYVQHAPLGGFVPEPPGPAGYD</sequence>
<dbReference type="KEGG" id="rfr:Rfer_3058"/>
<keyword evidence="2" id="KW-1185">Reference proteome</keyword>
<dbReference type="Proteomes" id="UP000008332">
    <property type="component" value="Chromosome"/>
</dbReference>
<organism evidence="1 2">
    <name type="scientific">Albidiferax ferrireducens (strain ATCC BAA-621 / DSM 15236 / T118)</name>
    <name type="common">Rhodoferax ferrireducens</name>
    <dbReference type="NCBI Taxonomy" id="338969"/>
    <lineage>
        <taxon>Bacteria</taxon>
        <taxon>Pseudomonadati</taxon>
        <taxon>Pseudomonadota</taxon>
        <taxon>Betaproteobacteria</taxon>
        <taxon>Burkholderiales</taxon>
        <taxon>Comamonadaceae</taxon>
        <taxon>Rhodoferax</taxon>
    </lineage>
</organism>
<name>Q21TY5_ALBFT</name>
<accession>Q21TY5</accession>
<dbReference type="RefSeq" id="WP_011465334.1">
    <property type="nucleotide sequence ID" value="NC_007908.1"/>
</dbReference>
<reference evidence="2" key="1">
    <citation type="submission" date="2006-02" db="EMBL/GenBank/DDBJ databases">
        <title>Complete sequence of chromosome of Rhodoferax ferrireducens DSM 15236.</title>
        <authorList>
            <person name="Copeland A."/>
            <person name="Lucas S."/>
            <person name="Lapidus A."/>
            <person name="Barry K."/>
            <person name="Detter J.C."/>
            <person name="Glavina del Rio T."/>
            <person name="Hammon N."/>
            <person name="Israni S."/>
            <person name="Pitluck S."/>
            <person name="Brettin T."/>
            <person name="Bruce D."/>
            <person name="Han C."/>
            <person name="Tapia R."/>
            <person name="Gilna P."/>
            <person name="Kiss H."/>
            <person name="Schmutz J."/>
            <person name="Larimer F."/>
            <person name="Land M."/>
            <person name="Kyrpides N."/>
            <person name="Ivanova N."/>
            <person name="Richardson P."/>
        </authorList>
    </citation>
    <scope>NUCLEOTIDE SEQUENCE [LARGE SCALE GENOMIC DNA]</scope>
    <source>
        <strain evidence="2">ATCC BAA-621 / DSM 15236 / T118</strain>
    </source>
</reference>
<dbReference type="AlphaFoldDB" id="Q21TY5"/>
<dbReference type="HOGENOM" id="CLU_2013485_0_0_4"/>
<evidence type="ECO:0000313" key="1">
    <source>
        <dbReference type="EMBL" id="ABD70768.1"/>
    </source>
</evidence>
<dbReference type="STRING" id="338969.Rfer_3058"/>